<comment type="catalytic activity">
    <reaction evidence="28">
        <text>N,N-dimethylaniline + NADPH + O2 + H(+) = N,N-dimethylaniline N-oxide + NADP(+) + H2O</text>
        <dbReference type="Rhea" id="RHEA:24468"/>
        <dbReference type="ChEBI" id="CHEBI:15377"/>
        <dbReference type="ChEBI" id="CHEBI:15378"/>
        <dbReference type="ChEBI" id="CHEBI:15379"/>
        <dbReference type="ChEBI" id="CHEBI:16269"/>
        <dbReference type="ChEBI" id="CHEBI:17735"/>
        <dbReference type="ChEBI" id="CHEBI:57783"/>
        <dbReference type="ChEBI" id="CHEBI:58349"/>
        <dbReference type="EC" id="1.14.13.8"/>
    </reaction>
    <physiologicalReaction direction="left-to-right" evidence="28">
        <dbReference type="Rhea" id="RHEA:24469"/>
    </physiologicalReaction>
</comment>
<keyword evidence="30" id="KW-0256">Endoplasmic reticulum</keyword>
<dbReference type="EC" id="1.14.13.8" evidence="5 30"/>
<dbReference type="Ensembl" id="ENSMGAT00000004958.2">
    <property type="protein sequence ID" value="ENSMGAP00000004245.2"/>
    <property type="gene ID" value="ENSMGAG00000004417.2"/>
</dbReference>
<dbReference type="GeneTree" id="ENSGT00940000160493"/>
<sequence length="538" mass="61168">MARRVAIIGGGSSGLCAIKACLDEGLEPVCFERSGDIGGLWRFEEKPEEGRASIYRSVIINTSKEMMCFSDFPIPDDFPNYMHHSKIMEYFRMYARRFDLLRHIRFRTSVRRVAKHPDFATTGRWEVETESEGKQESATFDAVLVCTGHHTDAHLPLHAFPGLDKFEGWYLHSRDYKSPQSFAEKQVIVVGTGNSGIDIAVELSHTAKQVFLSTKRGTWVMHRVAEGGYPFDFSYLSRFTQLLQSLLPLSVSNFMLERKLNMRFDHALYGLKPKHRVFNQHLTINDDLPNRIISGRVRVKPNIKQFTETSAIFEDGTREDIDAVVFATGYSFSFPFLEDSVKVVENQVPLYKFMFPVDLEKPTLAFVGYIQPLGAIMPISEMQSRWATRVFKGLHKLPPISTMLADIAQTKDKIAKRYVASRRHTIQVDYIPYMDELACQLGVKPNLPMLFLTDPKLALEVLLGPCTPYQYRLHGPGAWQGAREAILSQQQRVDQPLRGTARHPVPRCSSVPHIFKVFFSLGLIVATLIYVSLSPQPQ</sequence>
<evidence type="ECO:0000256" key="14">
    <source>
        <dbReference type="ARBA" id="ARBA00022989"/>
    </source>
</evidence>
<evidence type="ECO:0000256" key="3">
    <source>
        <dbReference type="ARBA" id="ARBA00009183"/>
    </source>
</evidence>
<evidence type="ECO:0000256" key="22">
    <source>
        <dbReference type="ARBA" id="ARBA00047855"/>
    </source>
</evidence>
<evidence type="ECO:0000256" key="20">
    <source>
        <dbReference type="ARBA" id="ARBA00047426"/>
    </source>
</evidence>
<keyword evidence="11 30" id="KW-0274">FAD</keyword>
<evidence type="ECO:0000256" key="19">
    <source>
        <dbReference type="ARBA" id="ARBA00045722"/>
    </source>
</evidence>
<evidence type="ECO:0000256" key="1">
    <source>
        <dbReference type="ARBA" id="ARBA00001974"/>
    </source>
</evidence>
<dbReference type="InterPro" id="IPR050346">
    <property type="entry name" value="FMO-like"/>
</dbReference>
<keyword evidence="14 32" id="KW-1133">Transmembrane helix</keyword>
<comment type="function">
    <text evidence="19">Acts as a Baeyer-Villiger monooxygenase on a broad range of substrates. Catalyzes the insertion of an oxygen atom into a carbon-carbon bond adjacent to a carbonyl, which converts ketones to esters. Active on diverse carbonyl compounds, whereas soft nucleophiles are mostly non- or poorly reactive. In contrast with other forms of FMO it is non- or poorly active on 'classical' substrates such as drugs, pesticides, and dietary components containing soft nucleophilic heteroatoms. Able to oxidize drug molecules bearing a carbonyl group on an aliphatic chain, such as nabumetone and pentoxifylline. Also, in the absence of substrates, shows slow but yet significant NADPH oxidase activity. Acts as a positive modulator of cholesterol biosynthesis as well as glucose homeostasis, promoting metabolic aging via pleiotropic effects.</text>
</comment>
<dbReference type="GO" id="GO:0050661">
    <property type="term" value="F:NADP binding"/>
    <property type="evidence" value="ECO:0007669"/>
    <property type="project" value="InterPro"/>
</dbReference>
<dbReference type="PRINTS" id="PR01125">
    <property type="entry name" value="FMOXYGENASE5"/>
</dbReference>
<dbReference type="GO" id="GO:0016174">
    <property type="term" value="F:NAD(P)H oxidase H2O2-forming activity"/>
    <property type="evidence" value="ECO:0007669"/>
    <property type="project" value="UniProtKB-EC"/>
</dbReference>
<dbReference type="Gene3D" id="3.50.50.60">
    <property type="entry name" value="FAD/NAD(P)-binding domain"/>
    <property type="match status" value="1"/>
</dbReference>
<evidence type="ECO:0000256" key="17">
    <source>
        <dbReference type="ARBA" id="ARBA00023098"/>
    </source>
</evidence>
<evidence type="ECO:0000256" key="6">
    <source>
        <dbReference type="ARBA" id="ARBA00019213"/>
    </source>
</evidence>
<evidence type="ECO:0000256" key="32">
    <source>
        <dbReference type="SAM" id="Phobius"/>
    </source>
</evidence>
<protein>
    <recommendedName>
        <fullName evidence="6 30">Flavin-containing monooxygenase 5</fullName>
        <ecNumber evidence="5 30">1.14.13.8</ecNumber>
        <ecNumber evidence="4 30">1.6.3.1</ecNumber>
    </recommendedName>
</protein>
<dbReference type="PANTHER" id="PTHR23023">
    <property type="entry name" value="DIMETHYLANILINE MONOOXYGENASE"/>
    <property type="match status" value="1"/>
</dbReference>
<evidence type="ECO:0000256" key="23">
    <source>
        <dbReference type="ARBA" id="ARBA00047864"/>
    </source>
</evidence>
<dbReference type="AlphaFoldDB" id="G1MZ19"/>
<evidence type="ECO:0000256" key="7">
    <source>
        <dbReference type="ARBA" id="ARBA00022481"/>
    </source>
</evidence>
<evidence type="ECO:0000256" key="15">
    <source>
        <dbReference type="ARBA" id="ARBA00023002"/>
    </source>
</evidence>
<keyword evidence="34" id="KW-1185">Reference proteome</keyword>
<keyword evidence="17" id="KW-0443">Lipid metabolism</keyword>
<comment type="catalytic activity">
    <reaction evidence="20">
        <text>hexan-3-one + NADPH + O2 + H(+) = propyl propanoate + NADP(+) + H2O</text>
        <dbReference type="Rhea" id="RHEA:54848"/>
        <dbReference type="ChEBI" id="CHEBI:15377"/>
        <dbReference type="ChEBI" id="CHEBI:15378"/>
        <dbReference type="ChEBI" id="CHEBI:15379"/>
        <dbReference type="ChEBI" id="CHEBI:57783"/>
        <dbReference type="ChEBI" id="CHEBI:58349"/>
        <dbReference type="ChEBI" id="CHEBI:89828"/>
        <dbReference type="ChEBI" id="CHEBI:89891"/>
    </reaction>
    <physiologicalReaction direction="left-to-right" evidence="20">
        <dbReference type="Rhea" id="RHEA:54849"/>
    </physiologicalReaction>
</comment>
<dbReference type="HOGENOM" id="CLU_006909_8_2_1"/>
<accession>G1MZ19</accession>
<dbReference type="EC" id="1.6.3.1" evidence="4 30"/>
<dbReference type="InterPro" id="IPR020946">
    <property type="entry name" value="Flavin_mOase-like"/>
</dbReference>
<evidence type="ECO:0000256" key="27">
    <source>
        <dbReference type="ARBA" id="ARBA00048990"/>
    </source>
</evidence>
<evidence type="ECO:0000256" key="5">
    <source>
        <dbReference type="ARBA" id="ARBA00012850"/>
    </source>
</evidence>
<evidence type="ECO:0000256" key="9">
    <source>
        <dbReference type="ARBA" id="ARBA00022630"/>
    </source>
</evidence>
<reference evidence="33" key="2">
    <citation type="submission" date="2025-08" db="UniProtKB">
        <authorList>
            <consortium name="Ensembl"/>
        </authorList>
    </citation>
    <scope>IDENTIFICATION</scope>
</reference>
<keyword evidence="9 30" id="KW-0285">Flavoprotein</keyword>
<evidence type="ECO:0000256" key="13">
    <source>
        <dbReference type="ARBA" id="ARBA00022857"/>
    </source>
</evidence>
<comment type="similarity">
    <text evidence="3 30 31">Belongs to the FMO family.</text>
</comment>
<keyword evidence="13 30" id="KW-0521">NADP</keyword>
<name>G1MZ19_MELGA</name>
<dbReference type="InterPro" id="IPR036188">
    <property type="entry name" value="FAD/NAD-bd_sf"/>
</dbReference>
<evidence type="ECO:0000313" key="33">
    <source>
        <dbReference type="Ensembl" id="ENSMGAP00000004245.2"/>
    </source>
</evidence>
<keyword evidence="10 32" id="KW-0812">Transmembrane</keyword>
<keyword evidence="8" id="KW-0597">Phosphoprotein</keyword>
<dbReference type="FunFam" id="3.50.50.60:FF:000042">
    <property type="entry name" value="Dimethylaniline monooxygenase [N-oxide-forming]"/>
    <property type="match status" value="1"/>
</dbReference>
<dbReference type="SUPFAM" id="SSF51905">
    <property type="entry name" value="FAD/NAD(P)-binding domain"/>
    <property type="match status" value="2"/>
</dbReference>
<evidence type="ECO:0000256" key="18">
    <source>
        <dbReference type="ARBA" id="ARBA00023136"/>
    </source>
</evidence>
<gene>
    <name evidence="33" type="primary">LOC100540178</name>
</gene>
<evidence type="ECO:0000256" key="31">
    <source>
        <dbReference type="RuleBase" id="RU361177"/>
    </source>
</evidence>
<dbReference type="PRINTS" id="PR00370">
    <property type="entry name" value="FMOXYGENASE"/>
</dbReference>
<dbReference type="GO" id="GO:0006629">
    <property type="term" value="P:lipid metabolic process"/>
    <property type="evidence" value="ECO:0007669"/>
    <property type="project" value="UniProtKB-KW"/>
</dbReference>
<evidence type="ECO:0000256" key="16">
    <source>
        <dbReference type="ARBA" id="ARBA00023033"/>
    </source>
</evidence>
<dbReference type="Proteomes" id="UP000001645">
    <property type="component" value="Chromosome 10"/>
</dbReference>
<comment type="catalytic activity">
    <reaction evidence="24">
        <text>hexan-3-one + NADPH + O2 + H(+) = ethyl butanoate + NADP(+) + H2O</text>
        <dbReference type="Rhea" id="RHEA:54844"/>
        <dbReference type="ChEBI" id="CHEBI:15377"/>
        <dbReference type="ChEBI" id="CHEBI:15378"/>
        <dbReference type="ChEBI" id="CHEBI:15379"/>
        <dbReference type="ChEBI" id="CHEBI:57783"/>
        <dbReference type="ChEBI" id="CHEBI:58349"/>
        <dbReference type="ChEBI" id="CHEBI:88764"/>
        <dbReference type="ChEBI" id="CHEBI:89891"/>
    </reaction>
    <physiologicalReaction direction="left-to-right" evidence="24">
        <dbReference type="Rhea" id="RHEA:54845"/>
    </physiologicalReaction>
</comment>
<reference evidence="33 34" key="1">
    <citation type="journal article" date="2010" name="PLoS Biol.">
        <title>Multi-platform next-generation sequencing of the domestic turkey (Meleagris gallopavo): genome assembly and analysis.</title>
        <authorList>
            <person name="Dalloul R.A."/>
            <person name="Long J.A."/>
            <person name="Zimin A.V."/>
            <person name="Aslam L."/>
            <person name="Beal K."/>
            <person name="Blomberg L.A."/>
            <person name="Bouffard P."/>
            <person name="Burt D.W."/>
            <person name="Crasta O."/>
            <person name="Crooijmans R.P."/>
            <person name="Cooper K."/>
            <person name="Coulombe R.A."/>
            <person name="De S."/>
            <person name="Delany M.E."/>
            <person name="Dodgson J.B."/>
            <person name="Dong J.J."/>
            <person name="Evans C."/>
            <person name="Frederickson K.M."/>
            <person name="Flicek P."/>
            <person name="Florea L."/>
            <person name="Folkerts O."/>
            <person name="Groenen M.A."/>
            <person name="Harkins T.T."/>
            <person name="Herrero J."/>
            <person name="Hoffmann S."/>
            <person name="Megens H.J."/>
            <person name="Jiang A."/>
            <person name="de Jong P."/>
            <person name="Kaiser P."/>
            <person name="Kim H."/>
            <person name="Kim K.W."/>
            <person name="Kim S."/>
            <person name="Langenberger D."/>
            <person name="Lee M.K."/>
            <person name="Lee T."/>
            <person name="Mane S."/>
            <person name="Marcais G."/>
            <person name="Marz M."/>
            <person name="McElroy A.P."/>
            <person name="Modise T."/>
            <person name="Nefedov M."/>
            <person name="Notredame C."/>
            <person name="Paton I.R."/>
            <person name="Payne W.S."/>
            <person name="Pertea G."/>
            <person name="Prickett D."/>
            <person name="Puiu D."/>
            <person name="Qioa D."/>
            <person name="Raineri E."/>
            <person name="Ruffier M."/>
            <person name="Salzberg S.L."/>
            <person name="Schatz M.C."/>
            <person name="Scheuring C."/>
            <person name="Schmidt C.J."/>
            <person name="Schroeder S."/>
            <person name="Searle S.M."/>
            <person name="Smith E.J."/>
            <person name="Smith J."/>
            <person name="Sonstegard T.S."/>
            <person name="Stadler P.F."/>
            <person name="Tafer H."/>
            <person name="Tu Z.J."/>
            <person name="Van Tassell C.P."/>
            <person name="Vilella A.J."/>
            <person name="Williams K.P."/>
            <person name="Yorke J.A."/>
            <person name="Zhang L."/>
            <person name="Zhang H.B."/>
            <person name="Zhang X."/>
            <person name="Zhang Y."/>
            <person name="Reed K.M."/>
        </authorList>
    </citation>
    <scope>NUCLEOTIDE SEQUENCE [LARGE SCALE GENOMIC DNA]</scope>
</reference>
<reference evidence="33" key="3">
    <citation type="submission" date="2025-09" db="UniProtKB">
        <authorList>
            <consortium name="Ensembl"/>
        </authorList>
    </citation>
    <scope>IDENTIFICATION</scope>
</reference>
<comment type="catalytic activity">
    <reaction evidence="27">
        <text>heptan-4-one + NADPH + O2 + H(+) = propyl butanoate + NADP(+) + H2O</text>
        <dbReference type="Rhea" id="RHEA:54852"/>
        <dbReference type="ChEBI" id="CHEBI:15377"/>
        <dbReference type="ChEBI" id="CHEBI:15378"/>
        <dbReference type="ChEBI" id="CHEBI:15379"/>
        <dbReference type="ChEBI" id="CHEBI:57783"/>
        <dbReference type="ChEBI" id="CHEBI:58349"/>
        <dbReference type="ChEBI" id="CHEBI:89484"/>
        <dbReference type="ChEBI" id="CHEBI:89719"/>
    </reaction>
    <physiologicalReaction direction="left-to-right" evidence="27">
        <dbReference type="Rhea" id="RHEA:54853"/>
    </physiologicalReaction>
</comment>
<keyword evidence="7" id="KW-0488">Methylation</keyword>
<dbReference type="Bgee" id="ENSMGAG00000004417">
    <property type="expression patterns" value="Expressed in duodenum and 16 other cell types or tissues"/>
</dbReference>
<comment type="subcellular location">
    <subcellularLocation>
        <location evidence="30">Endoplasmic reticulum membrane</location>
    </subcellularLocation>
    <subcellularLocation>
        <location evidence="2">Microsome membrane</location>
    </subcellularLocation>
</comment>
<evidence type="ECO:0000256" key="4">
    <source>
        <dbReference type="ARBA" id="ARBA00012698"/>
    </source>
</evidence>
<comment type="cofactor">
    <cofactor evidence="1 30 31">
        <name>FAD</name>
        <dbReference type="ChEBI" id="CHEBI:57692"/>
    </cofactor>
</comment>
<evidence type="ECO:0000256" key="24">
    <source>
        <dbReference type="ARBA" id="ARBA00047977"/>
    </source>
</evidence>
<dbReference type="FunFam" id="3.50.50.60:FF:000409">
    <property type="entry name" value="Dimethylaniline monooxygenase [N-oxide-forming]"/>
    <property type="match status" value="1"/>
</dbReference>
<keyword evidence="15 30" id="KW-0560">Oxidoreductase</keyword>
<evidence type="ECO:0000256" key="12">
    <source>
        <dbReference type="ARBA" id="ARBA00022848"/>
    </source>
</evidence>
<comment type="function">
    <text evidence="30">Acts as Baeyer-Villiger monooxygenase on a broad range of substrates. Catalyzes the insertion of an oxygen atom into a carbon-carbon bond adjacent to a carbonyl, which converts ketones to esters.</text>
</comment>
<dbReference type="FunFam" id="3.50.50.60:FF:000073">
    <property type="entry name" value="Dimethylaniline monooxygenase [N-oxide-forming]"/>
    <property type="match status" value="1"/>
</dbReference>
<keyword evidence="18 30" id="KW-0472">Membrane</keyword>
<comment type="catalytic activity">
    <reaction evidence="26">
        <text>(2E)-geranial + NADPH + O2 + H(+) = (1E)-2,6-dimethylhepta-1,5-dien-1-yl formate + NADP(+) + H2O</text>
        <dbReference type="Rhea" id="RHEA:54860"/>
        <dbReference type="ChEBI" id="CHEBI:15377"/>
        <dbReference type="ChEBI" id="CHEBI:15378"/>
        <dbReference type="ChEBI" id="CHEBI:15379"/>
        <dbReference type="ChEBI" id="CHEBI:16980"/>
        <dbReference type="ChEBI" id="CHEBI:57783"/>
        <dbReference type="ChEBI" id="CHEBI:58349"/>
        <dbReference type="ChEBI" id="CHEBI:138375"/>
    </reaction>
    <physiologicalReaction direction="left-to-right" evidence="26">
        <dbReference type="Rhea" id="RHEA:54861"/>
    </physiologicalReaction>
</comment>
<dbReference type="GO" id="GO:0004499">
    <property type="term" value="F:N,N-dimethylaniline monooxygenase activity"/>
    <property type="evidence" value="ECO:0007669"/>
    <property type="project" value="UniProtKB-UniRule"/>
</dbReference>
<dbReference type="Pfam" id="PF00743">
    <property type="entry name" value="FMO-like"/>
    <property type="match status" value="1"/>
</dbReference>
<comment type="catalytic activity">
    <reaction evidence="21">
        <text>heptan-2-one + NADPH + O2 + H(+) = pentyl acetate + NADP(+) + H2O</text>
        <dbReference type="Rhea" id="RHEA:54836"/>
        <dbReference type="ChEBI" id="CHEBI:5672"/>
        <dbReference type="ChEBI" id="CHEBI:15377"/>
        <dbReference type="ChEBI" id="CHEBI:15378"/>
        <dbReference type="ChEBI" id="CHEBI:15379"/>
        <dbReference type="ChEBI" id="CHEBI:57783"/>
        <dbReference type="ChEBI" id="CHEBI:58349"/>
        <dbReference type="ChEBI" id="CHEBI:87362"/>
    </reaction>
    <physiologicalReaction direction="left-to-right" evidence="21">
        <dbReference type="Rhea" id="RHEA:54837"/>
    </physiologicalReaction>
</comment>
<evidence type="ECO:0000256" key="30">
    <source>
        <dbReference type="PIRNR" id="PIRNR000332"/>
    </source>
</evidence>
<organism evidence="33 34">
    <name type="scientific">Meleagris gallopavo</name>
    <name type="common">Wild turkey</name>
    <dbReference type="NCBI Taxonomy" id="9103"/>
    <lineage>
        <taxon>Eukaryota</taxon>
        <taxon>Metazoa</taxon>
        <taxon>Chordata</taxon>
        <taxon>Craniata</taxon>
        <taxon>Vertebrata</taxon>
        <taxon>Euteleostomi</taxon>
        <taxon>Archelosauria</taxon>
        <taxon>Archosauria</taxon>
        <taxon>Dinosauria</taxon>
        <taxon>Saurischia</taxon>
        <taxon>Theropoda</taxon>
        <taxon>Coelurosauria</taxon>
        <taxon>Aves</taxon>
        <taxon>Neognathae</taxon>
        <taxon>Galloanserae</taxon>
        <taxon>Galliformes</taxon>
        <taxon>Phasianidae</taxon>
        <taxon>Meleagridinae</taxon>
        <taxon>Meleagris</taxon>
    </lineage>
</organism>
<evidence type="ECO:0000256" key="2">
    <source>
        <dbReference type="ARBA" id="ARBA00004524"/>
    </source>
</evidence>
<feature type="transmembrane region" description="Helical" evidence="32">
    <location>
        <begin position="514"/>
        <end position="533"/>
    </location>
</feature>
<dbReference type="InterPro" id="IPR002257">
    <property type="entry name" value="Flavin_mOase_5"/>
</dbReference>
<proteinExistence type="inferred from homology"/>
<dbReference type="GO" id="GO:0005789">
    <property type="term" value="C:endoplasmic reticulum membrane"/>
    <property type="evidence" value="ECO:0007669"/>
    <property type="project" value="UniProtKB-SubCell"/>
</dbReference>
<dbReference type="PIRSF" id="PIRSF000332">
    <property type="entry name" value="FMO"/>
    <property type="match status" value="1"/>
</dbReference>
<dbReference type="GO" id="GO:0050660">
    <property type="term" value="F:flavin adenine dinucleotide binding"/>
    <property type="evidence" value="ECO:0007669"/>
    <property type="project" value="InterPro"/>
</dbReference>
<keyword evidence="12" id="KW-0492">Microsome</keyword>
<evidence type="ECO:0000256" key="26">
    <source>
        <dbReference type="ARBA" id="ARBA00048989"/>
    </source>
</evidence>
<evidence type="ECO:0000256" key="28">
    <source>
        <dbReference type="ARBA" id="ARBA00049443"/>
    </source>
</evidence>
<comment type="catalytic activity">
    <reaction evidence="23">
        <text>NADPH + O2 + H(+) = H2O2 + NADP(+)</text>
        <dbReference type="Rhea" id="RHEA:11260"/>
        <dbReference type="ChEBI" id="CHEBI:15378"/>
        <dbReference type="ChEBI" id="CHEBI:15379"/>
        <dbReference type="ChEBI" id="CHEBI:16240"/>
        <dbReference type="ChEBI" id="CHEBI:57783"/>
        <dbReference type="ChEBI" id="CHEBI:58349"/>
        <dbReference type="EC" id="1.6.3.1"/>
    </reaction>
    <physiologicalReaction direction="left-to-right" evidence="23">
        <dbReference type="Rhea" id="RHEA:11261"/>
    </physiologicalReaction>
</comment>
<dbReference type="InterPro" id="IPR000960">
    <property type="entry name" value="Flavin_mOase"/>
</dbReference>
<comment type="catalytic activity">
    <reaction evidence="29">
        <text>octan-3-one + NADPH + O2 + H(+) = pentyl propanoate + NADP(+) + H2O</text>
        <dbReference type="Rhea" id="RHEA:54840"/>
        <dbReference type="ChEBI" id="CHEBI:15377"/>
        <dbReference type="ChEBI" id="CHEBI:15378"/>
        <dbReference type="ChEBI" id="CHEBI:15379"/>
        <dbReference type="ChEBI" id="CHEBI:57783"/>
        <dbReference type="ChEBI" id="CHEBI:58349"/>
        <dbReference type="ChEBI" id="CHEBI:80946"/>
        <dbReference type="ChEBI" id="CHEBI:87373"/>
    </reaction>
    <physiologicalReaction direction="left-to-right" evidence="29">
        <dbReference type="Rhea" id="RHEA:54841"/>
    </physiologicalReaction>
</comment>
<evidence type="ECO:0000256" key="25">
    <source>
        <dbReference type="ARBA" id="ARBA00048459"/>
    </source>
</evidence>
<evidence type="ECO:0000256" key="8">
    <source>
        <dbReference type="ARBA" id="ARBA00022553"/>
    </source>
</evidence>
<dbReference type="InParanoid" id="G1MZ19"/>
<evidence type="ECO:0000256" key="21">
    <source>
        <dbReference type="ARBA" id="ARBA00047574"/>
    </source>
</evidence>
<comment type="catalytic activity">
    <reaction evidence="22">
        <text>sulcatone + NADPH + O2 + H(+) = 4-methylpent-3-en-1-yl acetate + NADP(+) + H2O</text>
        <dbReference type="Rhea" id="RHEA:54864"/>
        <dbReference type="ChEBI" id="CHEBI:15377"/>
        <dbReference type="ChEBI" id="CHEBI:15378"/>
        <dbReference type="ChEBI" id="CHEBI:15379"/>
        <dbReference type="ChEBI" id="CHEBI:16310"/>
        <dbReference type="ChEBI" id="CHEBI:57783"/>
        <dbReference type="ChEBI" id="CHEBI:58349"/>
        <dbReference type="ChEBI" id="CHEBI:138373"/>
    </reaction>
    <physiologicalReaction direction="left-to-right" evidence="22">
        <dbReference type="Rhea" id="RHEA:54865"/>
    </physiologicalReaction>
</comment>
<evidence type="ECO:0000313" key="34">
    <source>
        <dbReference type="Proteomes" id="UP000001645"/>
    </source>
</evidence>
<evidence type="ECO:0000256" key="11">
    <source>
        <dbReference type="ARBA" id="ARBA00022827"/>
    </source>
</evidence>
<evidence type="ECO:0000256" key="29">
    <source>
        <dbReference type="ARBA" id="ARBA00049475"/>
    </source>
</evidence>
<keyword evidence="16 30" id="KW-0503">Monooxygenase</keyword>
<comment type="catalytic activity">
    <reaction evidence="25">
        <text>octan-3-one + NADPH + O2 + H(+) = ethyl hexanoate + NADP(+) + H2O</text>
        <dbReference type="Rhea" id="RHEA:54856"/>
        <dbReference type="ChEBI" id="CHEBI:15377"/>
        <dbReference type="ChEBI" id="CHEBI:15378"/>
        <dbReference type="ChEBI" id="CHEBI:15379"/>
        <dbReference type="ChEBI" id="CHEBI:57783"/>
        <dbReference type="ChEBI" id="CHEBI:58349"/>
        <dbReference type="ChEBI" id="CHEBI:80946"/>
        <dbReference type="ChEBI" id="CHEBI:86055"/>
    </reaction>
    <physiologicalReaction direction="left-to-right" evidence="25">
        <dbReference type="Rhea" id="RHEA:54857"/>
    </physiologicalReaction>
</comment>
<evidence type="ECO:0000256" key="10">
    <source>
        <dbReference type="ARBA" id="ARBA00022692"/>
    </source>
</evidence>